<dbReference type="AlphaFoldDB" id="F4RZP2"/>
<reference evidence="2" key="1">
    <citation type="journal article" date="2011" name="Proc. Natl. Acad. Sci. U.S.A.">
        <title>Obligate biotrophy features unraveled by the genomic analysis of rust fungi.</title>
        <authorList>
            <person name="Duplessis S."/>
            <person name="Cuomo C.A."/>
            <person name="Lin Y.-C."/>
            <person name="Aerts A."/>
            <person name="Tisserant E."/>
            <person name="Veneault-Fourrey C."/>
            <person name="Joly D.L."/>
            <person name="Hacquard S."/>
            <person name="Amselem J."/>
            <person name="Cantarel B.L."/>
            <person name="Chiu R."/>
            <person name="Coutinho P.M."/>
            <person name="Feau N."/>
            <person name="Field M."/>
            <person name="Frey P."/>
            <person name="Gelhaye E."/>
            <person name="Goldberg J."/>
            <person name="Grabherr M.G."/>
            <person name="Kodira C.D."/>
            <person name="Kohler A."/>
            <person name="Kuees U."/>
            <person name="Lindquist E.A."/>
            <person name="Lucas S.M."/>
            <person name="Mago R."/>
            <person name="Mauceli E."/>
            <person name="Morin E."/>
            <person name="Murat C."/>
            <person name="Pangilinan J.L."/>
            <person name="Park R."/>
            <person name="Pearson M."/>
            <person name="Quesneville H."/>
            <person name="Rouhier N."/>
            <person name="Sakthikumar S."/>
            <person name="Salamov A.A."/>
            <person name="Schmutz J."/>
            <person name="Selles B."/>
            <person name="Shapiro H."/>
            <person name="Tanguay P."/>
            <person name="Tuskan G.A."/>
            <person name="Henrissat B."/>
            <person name="Van de Peer Y."/>
            <person name="Rouze P."/>
            <person name="Ellis J.G."/>
            <person name="Dodds P.N."/>
            <person name="Schein J.E."/>
            <person name="Zhong S."/>
            <person name="Hamelin R.C."/>
            <person name="Grigoriev I.V."/>
            <person name="Szabo L.J."/>
            <person name="Martin F."/>
        </authorList>
    </citation>
    <scope>NUCLEOTIDE SEQUENCE [LARGE SCALE GENOMIC DNA]</scope>
    <source>
        <strain evidence="2">98AG31 / pathotype 3-4-7</strain>
    </source>
</reference>
<name>F4RZP2_MELLP</name>
<dbReference type="EMBL" id="GL883133">
    <property type="protein sequence ID" value="EGG02152.1"/>
    <property type="molecule type" value="Genomic_DNA"/>
</dbReference>
<gene>
    <name evidence="1" type="ORF">MELLADRAFT_66547</name>
</gene>
<dbReference type="Proteomes" id="UP000001072">
    <property type="component" value="Unassembled WGS sequence"/>
</dbReference>
<dbReference type="RefSeq" id="XP_007414689.1">
    <property type="nucleotide sequence ID" value="XM_007414627.1"/>
</dbReference>
<dbReference type="InParanoid" id="F4RZP2"/>
<sequence length="122" mass="14057">MSSASSNNPHNTSFPIIRPDNASRNYTSSDFDLVSVRLRALILDHRLRKFLAVCHEDSPIPTATKDDLLKLLASFHPGLRLDTRISEETLSQLFTLIVRPFFLNMDYFDEETNVMLYWDVPL</sequence>
<protein>
    <submittedName>
        <fullName evidence="1">Uncharacterized protein</fullName>
    </submittedName>
</protein>
<dbReference type="HOGENOM" id="CLU_2027240_0_0_1"/>
<evidence type="ECO:0000313" key="1">
    <source>
        <dbReference type="EMBL" id="EGG02152.1"/>
    </source>
</evidence>
<dbReference type="VEuPathDB" id="FungiDB:MELLADRAFT_66547"/>
<dbReference type="OrthoDB" id="2514120at2759"/>
<evidence type="ECO:0000313" key="2">
    <source>
        <dbReference type="Proteomes" id="UP000001072"/>
    </source>
</evidence>
<keyword evidence="2" id="KW-1185">Reference proteome</keyword>
<dbReference type="GeneID" id="18930652"/>
<accession>F4RZP2</accession>
<organism evidence="2">
    <name type="scientific">Melampsora larici-populina (strain 98AG31 / pathotype 3-4-7)</name>
    <name type="common">Poplar leaf rust fungus</name>
    <dbReference type="NCBI Taxonomy" id="747676"/>
    <lineage>
        <taxon>Eukaryota</taxon>
        <taxon>Fungi</taxon>
        <taxon>Dikarya</taxon>
        <taxon>Basidiomycota</taxon>
        <taxon>Pucciniomycotina</taxon>
        <taxon>Pucciniomycetes</taxon>
        <taxon>Pucciniales</taxon>
        <taxon>Melampsoraceae</taxon>
        <taxon>Melampsora</taxon>
    </lineage>
</organism>
<proteinExistence type="predicted"/>
<dbReference type="KEGG" id="mlr:MELLADRAFT_66547"/>